<evidence type="ECO:0000256" key="1">
    <source>
        <dbReference type="SAM" id="MobiDB-lite"/>
    </source>
</evidence>
<dbReference type="Proteomes" id="UP000066284">
    <property type="component" value="Chromosome 1"/>
</dbReference>
<organism evidence="2 3">
    <name type="scientific">Candidatus Nitrospira inopinata</name>
    <dbReference type="NCBI Taxonomy" id="1715989"/>
    <lineage>
        <taxon>Bacteria</taxon>
        <taxon>Pseudomonadati</taxon>
        <taxon>Nitrospirota</taxon>
        <taxon>Nitrospiria</taxon>
        <taxon>Nitrospirales</taxon>
        <taxon>Nitrospiraceae</taxon>
        <taxon>Nitrospira</taxon>
    </lineage>
</organism>
<sequence length="60" mass="6809">MNDKPKQPEEPQPEAPPKTRKELPLVSVPDDRDMIAQEMAELFEEDKVSHQHGSSEPEAD</sequence>
<dbReference type="AlphaFoldDB" id="A0A0S4KPX5"/>
<dbReference type="OrthoDB" id="9813272at2"/>
<evidence type="ECO:0000313" key="2">
    <source>
        <dbReference type="EMBL" id="CUQ65210.1"/>
    </source>
</evidence>
<proteinExistence type="predicted"/>
<protein>
    <submittedName>
        <fullName evidence="2">Uncharacterized protein</fullName>
    </submittedName>
</protein>
<accession>A0A0S4KPX5</accession>
<dbReference type="EMBL" id="LN885086">
    <property type="protein sequence ID" value="CUQ65210.1"/>
    <property type="molecule type" value="Genomic_DNA"/>
</dbReference>
<dbReference type="KEGG" id="nio:NITINOP_0234"/>
<reference evidence="3" key="1">
    <citation type="submission" date="2015-09" db="EMBL/GenBank/DDBJ databases">
        <authorList>
            <person name="Daims H."/>
        </authorList>
    </citation>
    <scope>NUCLEOTIDE SEQUENCE [LARGE SCALE GENOMIC DNA]</scope>
</reference>
<evidence type="ECO:0000313" key="3">
    <source>
        <dbReference type="Proteomes" id="UP000066284"/>
    </source>
</evidence>
<name>A0A0S4KPX5_9BACT</name>
<feature type="region of interest" description="Disordered" evidence="1">
    <location>
        <begin position="1"/>
        <end position="29"/>
    </location>
</feature>
<dbReference type="STRING" id="1715989.NITINOP_0234"/>
<gene>
    <name evidence="2" type="ORF">NITINOP_0234</name>
</gene>
<feature type="compositionally biased region" description="Basic and acidic residues" evidence="1">
    <location>
        <begin position="17"/>
        <end position="29"/>
    </location>
</feature>
<keyword evidence="3" id="KW-1185">Reference proteome</keyword>
<dbReference type="RefSeq" id="WP_062482100.1">
    <property type="nucleotide sequence ID" value="NZ_LN885086.1"/>
</dbReference>